<proteinExistence type="predicted"/>
<evidence type="ECO:0000256" key="1">
    <source>
        <dbReference type="SAM" id="Phobius"/>
    </source>
</evidence>
<comment type="caution">
    <text evidence="2">The sequence shown here is derived from an EMBL/GenBank/DDBJ whole genome shotgun (WGS) entry which is preliminary data.</text>
</comment>
<dbReference type="AlphaFoldDB" id="A0A015NJU9"/>
<evidence type="ECO:0000313" key="2">
    <source>
        <dbReference type="EMBL" id="EXX79683.1"/>
    </source>
</evidence>
<protein>
    <submittedName>
        <fullName evidence="2">Uncharacterized protein</fullName>
    </submittedName>
</protein>
<dbReference type="HOGENOM" id="CLU_1928719_0_0_1"/>
<keyword evidence="1" id="KW-1133">Transmembrane helix</keyword>
<dbReference type="OrthoDB" id="2466464at2759"/>
<reference evidence="2 3" key="1">
    <citation type="submission" date="2014-02" db="EMBL/GenBank/DDBJ databases">
        <title>Single nucleus genome sequencing reveals high similarity among nuclei of an endomycorrhizal fungus.</title>
        <authorList>
            <person name="Lin K."/>
            <person name="Geurts R."/>
            <person name="Zhang Z."/>
            <person name="Limpens E."/>
            <person name="Saunders D.G."/>
            <person name="Mu D."/>
            <person name="Pang E."/>
            <person name="Cao H."/>
            <person name="Cha H."/>
            <person name="Lin T."/>
            <person name="Zhou Q."/>
            <person name="Shang Y."/>
            <person name="Li Y."/>
            <person name="Ivanov S."/>
            <person name="Sharma T."/>
            <person name="Velzen R.V."/>
            <person name="Ruijter N.D."/>
            <person name="Aanen D.K."/>
            <person name="Win J."/>
            <person name="Kamoun S."/>
            <person name="Bisseling T."/>
            <person name="Huang S."/>
        </authorList>
    </citation>
    <scope>NUCLEOTIDE SEQUENCE [LARGE SCALE GENOMIC DNA]</scope>
    <source>
        <strain evidence="3">DAOM197198w</strain>
    </source>
</reference>
<dbReference type="EMBL" id="JEMT01001815">
    <property type="protein sequence ID" value="EXX79683.1"/>
    <property type="molecule type" value="Genomic_DNA"/>
</dbReference>
<feature type="transmembrane region" description="Helical" evidence="1">
    <location>
        <begin position="114"/>
        <end position="130"/>
    </location>
</feature>
<accession>A0A015NJU9</accession>
<evidence type="ECO:0000313" key="3">
    <source>
        <dbReference type="Proteomes" id="UP000022910"/>
    </source>
</evidence>
<name>A0A015NJU9_RHIIW</name>
<keyword evidence="1" id="KW-0472">Membrane</keyword>
<keyword evidence="1" id="KW-0812">Transmembrane</keyword>
<dbReference type="Proteomes" id="UP000022910">
    <property type="component" value="Unassembled WGS sequence"/>
</dbReference>
<keyword evidence="3" id="KW-1185">Reference proteome</keyword>
<organism evidence="2 3">
    <name type="scientific">Rhizophagus irregularis (strain DAOM 197198w)</name>
    <name type="common">Glomus intraradices</name>
    <dbReference type="NCBI Taxonomy" id="1432141"/>
    <lineage>
        <taxon>Eukaryota</taxon>
        <taxon>Fungi</taxon>
        <taxon>Fungi incertae sedis</taxon>
        <taxon>Mucoromycota</taxon>
        <taxon>Glomeromycotina</taxon>
        <taxon>Glomeromycetes</taxon>
        <taxon>Glomerales</taxon>
        <taxon>Glomeraceae</taxon>
        <taxon>Rhizophagus</taxon>
    </lineage>
</organism>
<sequence>MPLRKWYQILCQRNPHFESYQRPYNNSWLVFDKSVPLEALDIHNELVTSSSSTTTPYLALTVHNYPKDNSTSAWVDLGVMGRPLELIKIPELIFTVLEVVEVDILFSKFSHKLLAFRFILFFILFVVTIAL</sequence>
<gene>
    <name evidence="2" type="ORF">RirG_003230</name>
</gene>